<gene>
    <name evidence="1" type="ORF">SAMN04488131_10177</name>
</gene>
<keyword evidence="2" id="KW-1185">Reference proteome</keyword>
<accession>A0A1I1YPA2</accession>
<dbReference type="EMBL" id="FONQ01000001">
    <property type="protein sequence ID" value="SFE21434.1"/>
    <property type="molecule type" value="Genomic_DNA"/>
</dbReference>
<sequence length="41" mass="4549">MSIFCPEETAAIACKEIDPVFKLLAQVLLELGHYNSILINT</sequence>
<evidence type="ECO:0000313" key="1">
    <source>
        <dbReference type="EMBL" id="SFE21434.1"/>
    </source>
</evidence>
<protein>
    <submittedName>
        <fullName evidence="1">Uncharacterized protein</fullName>
    </submittedName>
</protein>
<reference evidence="2" key="1">
    <citation type="submission" date="2016-10" db="EMBL/GenBank/DDBJ databases">
        <authorList>
            <person name="Varghese N."/>
            <person name="Submissions S."/>
        </authorList>
    </citation>
    <scope>NUCLEOTIDE SEQUENCE [LARGE SCALE GENOMIC DNA]</scope>
    <source>
        <strain evidence="2">CGMCC 1.9227</strain>
    </source>
</reference>
<name>A0A1I1YPA2_9FLAO</name>
<organism evidence="1 2">
    <name type="scientific">Flavobacterium xueshanense</name>
    <dbReference type="NCBI Taxonomy" id="935223"/>
    <lineage>
        <taxon>Bacteria</taxon>
        <taxon>Pseudomonadati</taxon>
        <taxon>Bacteroidota</taxon>
        <taxon>Flavobacteriia</taxon>
        <taxon>Flavobacteriales</taxon>
        <taxon>Flavobacteriaceae</taxon>
        <taxon>Flavobacterium</taxon>
    </lineage>
</organism>
<evidence type="ECO:0000313" key="2">
    <source>
        <dbReference type="Proteomes" id="UP000198596"/>
    </source>
</evidence>
<dbReference type="AlphaFoldDB" id="A0A1I1YPA2"/>
<proteinExistence type="predicted"/>
<dbReference type="Proteomes" id="UP000198596">
    <property type="component" value="Unassembled WGS sequence"/>
</dbReference>